<evidence type="ECO:0000256" key="1">
    <source>
        <dbReference type="SAM" id="SignalP"/>
    </source>
</evidence>
<dbReference type="AlphaFoldDB" id="A0A364XTF8"/>
<organism evidence="2 3">
    <name type="scientific">Pseudochryseolinea flava</name>
    <dbReference type="NCBI Taxonomy" id="2059302"/>
    <lineage>
        <taxon>Bacteria</taxon>
        <taxon>Pseudomonadati</taxon>
        <taxon>Bacteroidota</taxon>
        <taxon>Cytophagia</taxon>
        <taxon>Cytophagales</taxon>
        <taxon>Fulvivirgaceae</taxon>
        <taxon>Pseudochryseolinea</taxon>
    </lineage>
</organism>
<protein>
    <recommendedName>
        <fullName evidence="4">TerB family tellurite resistance protein</fullName>
    </recommendedName>
</protein>
<gene>
    <name evidence="2" type="ORF">DQQ10_27420</name>
</gene>
<comment type="caution">
    <text evidence="2">The sequence shown here is derived from an EMBL/GenBank/DDBJ whole genome shotgun (WGS) entry which is preliminary data.</text>
</comment>
<name>A0A364XTF8_9BACT</name>
<accession>A0A364XTF8</accession>
<evidence type="ECO:0000313" key="2">
    <source>
        <dbReference type="EMBL" id="RAV97644.1"/>
    </source>
</evidence>
<reference evidence="2 3" key="1">
    <citation type="submission" date="2018-06" db="EMBL/GenBank/DDBJ databases">
        <title>Chryseolinea flavus sp. nov., a member of the phylum Bacteroidetes isolated from soil.</title>
        <authorList>
            <person name="Li Y."/>
            <person name="Wang J."/>
        </authorList>
    </citation>
    <scope>NUCLEOTIDE SEQUENCE [LARGE SCALE GENOMIC DNA]</scope>
    <source>
        <strain evidence="2 3">SDU1-6</strain>
    </source>
</reference>
<feature type="chain" id="PRO_5016875361" description="TerB family tellurite resistance protein" evidence="1">
    <location>
        <begin position="20"/>
        <end position="212"/>
    </location>
</feature>
<evidence type="ECO:0000313" key="3">
    <source>
        <dbReference type="Proteomes" id="UP000251889"/>
    </source>
</evidence>
<keyword evidence="1" id="KW-0732">Signal</keyword>
<dbReference type="EMBL" id="QMFY01000032">
    <property type="protein sequence ID" value="RAV97644.1"/>
    <property type="molecule type" value="Genomic_DNA"/>
</dbReference>
<dbReference type="Proteomes" id="UP000251889">
    <property type="component" value="Unassembled WGS sequence"/>
</dbReference>
<dbReference type="OrthoDB" id="673795at2"/>
<dbReference type="RefSeq" id="WP_112750154.1">
    <property type="nucleotide sequence ID" value="NZ_QMFY01000032.1"/>
</dbReference>
<keyword evidence="3" id="KW-1185">Reference proteome</keyword>
<proteinExistence type="predicted"/>
<sequence length="212" mass="24719">MNKLIIIFTLVLCANISNAQTFNEWFRQKKTQKQYLLQQIAALKVYLDYLKKGYKIVDKGLTMVGDIKQGKFDLDIEYLESLGNVNSAVSGSAKVASIIAYQKRIMIEFRRLKQFANDSDYFTVDEKNYVESVYINILRESEMSLDELDRVLSNSDFEMKDDERVKRVDALYVDMKDKYEFTKSFSNSTQVLIAQRGKEDHEVQIQKDLVLK</sequence>
<feature type="signal peptide" evidence="1">
    <location>
        <begin position="1"/>
        <end position="19"/>
    </location>
</feature>
<evidence type="ECO:0008006" key="4">
    <source>
        <dbReference type="Google" id="ProtNLM"/>
    </source>
</evidence>